<dbReference type="AlphaFoldDB" id="A0A4Y2BTD9"/>
<dbReference type="OrthoDB" id="125347at2759"/>
<reference evidence="1 2" key="1">
    <citation type="journal article" date="2019" name="Sci. Rep.">
        <title>Orb-weaving spider Araneus ventricosus genome elucidates the spidroin gene catalogue.</title>
        <authorList>
            <person name="Kono N."/>
            <person name="Nakamura H."/>
            <person name="Ohtoshi R."/>
            <person name="Moran D.A.P."/>
            <person name="Shinohara A."/>
            <person name="Yoshida Y."/>
            <person name="Fujiwara M."/>
            <person name="Mori M."/>
            <person name="Tomita M."/>
            <person name="Arakawa K."/>
        </authorList>
    </citation>
    <scope>NUCLEOTIDE SEQUENCE [LARGE SCALE GENOMIC DNA]</scope>
</reference>
<name>A0A4Y2BTD9_ARAVE</name>
<gene>
    <name evidence="1" type="ORF">AVEN_253532_1</name>
</gene>
<dbReference type="EMBL" id="BGPR01000109">
    <property type="protein sequence ID" value="GBL95203.1"/>
    <property type="molecule type" value="Genomic_DNA"/>
</dbReference>
<organism evidence="1 2">
    <name type="scientific">Araneus ventricosus</name>
    <name type="common">Orbweaver spider</name>
    <name type="synonym">Epeira ventricosa</name>
    <dbReference type="NCBI Taxonomy" id="182803"/>
    <lineage>
        <taxon>Eukaryota</taxon>
        <taxon>Metazoa</taxon>
        <taxon>Ecdysozoa</taxon>
        <taxon>Arthropoda</taxon>
        <taxon>Chelicerata</taxon>
        <taxon>Arachnida</taxon>
        <taxon>Araneae</taxon>
        <taxon>Araneomorphae</taxon>
        <taxon>Entelegynae</taxon>
        <taxon>Araneoidea</taxon>
        <taxon>Araneidae</taxon>
        <taxon>Araneus</taxon>
    </lineage>
</organism>
<sequence length="92" mass="10516">MNFIQRQLQTAVNSITEWCNVINSSLVMIGFDGWTGSDFRLGSLIRTKQEDDPDIIQNPADLSDENHEAWINIDSNLEKAEKLQKKQNDKHG</sequence>
<evidence type="ECO:0000313" key="1">
    <source>
        <dbReference type="EMBL" id="GBL95203.1"/>
    </source>
</evidence>
<dbReference type="Proteomes" id="UP000499080">
    <property type="component" value="Unassembled WGS sequence"/>
</dbReference>
<keyword evidence="2" id="KW-1185">Reference proteome</keyword>
<evidence type="ECO:0000313" key="2">
    <source>
        <dbReference type="Proteomes" id="UP000499080"/>
    </source>
</evidence>
<proteinExistence type="predicted"/>
<protein>
    <submittedName>
        <fullName evidence="1">Uncharacterized protein</fullName>
    </submittedName>
</protein>
<accession>A0A4Y2BTD9</accession>
<comment type="caution">
    <text evidence="1">The sequence shown here is derived from an EMBL/GenBank/DDBJ whole genome shotgun (WGS) entry which is preliminary data.</text>
</comment>